<dbReference type="InterPro" id="IPR036388">
    <property type="entry name" value="WH-like_DNA-bd_sf"/>
</dbReference>
<feature type="transmembrane region" description="Helical" evidence="17">
    <location>
        <begin position="138"/>
        <end position="159"/>
    </location>
</feature>
<dbReference type="InterPro" id="IPR025199">
    <property type="entry name" value="FtsK_4TM"/>
</dbReference>
<evidence type="ECO:0000256" key="13">
    <source>
        <dbReference type="ARBA" id="ARBA00025923"/>
    </source>
</evidence>
<evidence type="ECO:0000256" key="2">
    <source>
        <dbReference type="ARBA" id="ARBA00006474"/>
    </source>
</evidence>
<dbReference type="AlphaFoldDB" id="A0A395M470"/>
<evidence type="ECO:0000256" key="9">
    <source>
        <dbReference type="ARBA" id="ARBA00022989"/>
    </source>
</evidence>
<evidence type="ECO:0000313" key="19">
    <source>
        <dbReference type="EMBL" id="RFM25038.1"/>
    </source>
</evidence>
<proteinExistence type="inferred from homology"/>
<comment type="subunit">
    <text evidence="13">Homohexamer. Forms a ring that surrounds DNA.</text>
</comment>
<dbReference type="Pfam" id="PF01580">
    <property type="entry name" value="FtsK_SpoIIIE"/>
    <property type="match status" value="1"/>
</dbReference>
<evidence type="ECO:0000256" key="12">
    <source>
        <dbReference type="ARBA" id="ARBA00023306"/>
    </source>
</evidence>
<reference evidence="19 20" key="1">
    <citation type="journal article" date="2011" name="ISME J.">
        <title>Community ecology of hot spring cyanobacterial mats: predominant populations and their functional potential.</title>
        <authorList>
            <person name="Klatt C.G."/>
            <person name="Wood J.M."/>
            <person name="Rusch D.B."/>
            <person name="Bateson M.M."/>
            <person name="Hamamura N."/>
            <person name="Heidelberg J.F."/>
            <person name="Grossman A.R."/>
            <person name="Bhaya D."/>
            <person name="Cohan F.M."/>
            <person name="Kuhl M."/>
            <person name="Bryant D.A."/>
            <person name="Ward D.M."/>
        </authorList>
    </citation>
    <scope>NUCLEOTIDE SEQUENCE [LARGE SCALE GENOMIC DNA]</scope>
    <source>
        <strain evidence="19">OS</strain>
    </source>
</reference>
<dbReference type="EMBL" id="PHFL01000010">
    <property type="protein sequence ID" value="RFM25038.1"/>
    <property type="molecule type" value="Genomic_DNA"/>
</dbReference>
<dbReference type="InterPro" id="IPR027417">
    <property type="entry name" value="P-loop_NTPase"/>
</dbReference>
<keyword evidence="7" id="KW-0159">Chromosome partition</keyword>
<dbReference type="Pfam" id="PF17854">
    <property type="entry name" value="FtsK_alpha"/>
    <property type="match status" value="1"/>
</dbReference>
<feature type="binding site" evidence="14">
    <location>
        <begin position="622"/>
        <end position="629"/>
    </location>
    <ligand>
        <name>ATP</name>
        <dbReference type="ChEBI" id="CHEBI:30616"/>
    </ligand>
</feature>
<dbReference type="PANTHER" id="PTHR22683:SF41">
    <property type="entry name" value="DNA TRANSLOCASE FTSK"/>
    <property type="match status" value="1"/>
</dbReference>
<keyword evidence="3" id="KW-1003">Cell membrane</keyword>
<keyword evidence="8 14" id="KW-0067">ATP-binding</keyword>
<dbReference type="InterPro" id="IPR041027">
    <property type="entry name" value="FtsK_alpha"/>
</dbReference>
<dbReference type="GO" id="GO:0051301">
    <property type="term" value="P:cell division"/>
    <property type="evidence" value="ECO:0007669"/>
    <property type="project" value="UniProtKB-KW"/>
</dbReference>
<keyword evidence="10" id="KW-0238">DNA-binding</keyword>
<comment type="similarity">
    <text evidence="2">Belongs to the FtsK/SpoIIIE/SftA family.</text>
</comment>
<dbReference type="Pfam" id="PF09397">
    <property type="entry name" value="FtsK_gamma"/>
    <property type="match status" value="1"/>
</dbReference>
<dbReference type="InterPro" id="IPR036390">
    <property type="entry name" value="WH_DNA-bd_sf"/>
</dbReference>
<evidence type="ECO:0000259" key="18">
    <source>
        <dbReference type="PROSITE" id="PS50901"/>
    </source>
</evidence>
<evidence type="ECO:0000313" key="20">
    <source>
        <dbReference type="Proteomes" id="UP000266389"/>
    </source>
</evidence>
<evidence type="ECO:0000256" key="14">
    <source>
        <dbReference type="PROSITE-ProRule" id="PRU00289"/>
    </source>
</evidence>
<dbReference type="SMART" id="SM00382">
    <property type="entry name" value="AAA"/>
    <property type="match status" value="1"/>
</dbReference>
<dbReference type="Gene3D" id="3.30.980.40">
    <property type="match status" value="1"/>
</dbReference>
<dbReference type="Proteomes" id="UP000266389">
    <property type="component" value="Unassembled WGS sequence"/>
</dbReference>
<dbReference type="InterPro" id="IPR018541">
    <property type="entry name" value="Ftsk_gamma"/>
</dbReference>
<keyword evidence="5 17" id="KW-0812">Transmembrane</keyword>
<feature type="compositionally biased region" description="Polar residues" evidence="16">
    <location>
        <begin position="276"/>
        <end position="298"/>
    </location>
</feature>
<dbReference type="InterPro" id="IPR002543">
    <property type="entry name" value="FtsK_dom"/>
</dbReference>
<dbReference type="Gene3D" id="3.40.50.300">
    <property type="entry name" value="P-loop containing nucleotide triphosphate hydrolases"/>
    <property type="match status" value="1"/>
</dbReference>
<evidence type="ECO:0000256" key="17">
    <source>
        <dbReference type="SAM" id="Phobius"/>
    </source>
</evidence>
<feature type="transmembrane region" description="Helical" evidence="17">
    <location>
        <begin position="101"/>
        <end position="126"/>
    </location>
</feature>
<feature type="coiled-coil region" evidence="15">
    <location>
        <begin position="482"/>
        <end position="516"/>
    </location>
</feature>
<evidence type="ECO:0000256" key="16">
    <source>
        <dbReference type="SAM" id="MobiDB-lite"/>
    </source>
</evidence>
<keyword evidence="9 17" id="KW-1133">Transmembrane helix</keyword>
<comment type="caution">
    <text evidence="19">The sequence shown here is derived from an EMBL/GenBank/DDBJ whole genome shotgun (WGS) entry which is preliminary data.</text>
</comment>
<keyword evidence="15" id="KW-0175">Coiled coil</keyword>
<evidence type="ECO:0000256" key="4">
    <source>
        <dbReference type="ARBA" id="ARBA00022618"/>
    </source>
</evidence>
<evidence type="ECO:0000256" key="3">
    <source>
        <dbReference type="ARBA" id="ARBA00022475"/>
    </source>
</evidence>
<protein>
    <submittedName>
        <fullName evidence="19">DNA translocase FtsK</fullName>
    </submittedName>
</protein>
<keyword evidence="11 17" id="KW-0472">Membrane</keyword>
<gene>
    <name evidence="19" type="ORF">D0433_02325</name>
</gene>
<dbReference type="GO" id="GO:0007059">
    <property type="term" value="P:chromosome segregation"/>
    <property type="evidence" value="ECO:0007669"/>
    <property type="project" value="UniProtKB-KW"/>
</dbReference>
<keyword evidence="12" id="KW-0131">Cell cycle</keyword>
<evidence type="ECO:0000256" key="6">
    <source>
        <dbReference type="ARBA" id="ARBA00022741"/>
    </source>
</evidence>
<evidence type="ECO:0000256" key="10">
    <source>
        <dbReference type="ARBA" id="ARBA00023125"/>
    </source>
</evidence>
<feature type="domain" description="FtsK" evidence="18">
    <location>
        <begin position="604"/>
        <end position="800"/>
    </location>
</feature>
<evidence type="ECO:0000256" key="15">
    <source>
        <dbReference type="SAM" id="Coils"/>
    </source>
</evidence>
<dbReference type="PANTHER" id="PTHR22683">
    <property type="entry name" value="SPORULATION PROTEIN RELATED"/>
    <property type="match status" value="1"/>
</dbReference>
<dbReference type="GO" id="GO:0005524">
    <property type="term" value="F:ATP binding"/>
    <property type="evidence" value="ECO:0007669"/>
    <property type="project" value="UniProtKB-UniRule"/>
</dbReference>
<evidence type="ECO:0000256" key="1">
    <source>
        <dbReference type="ARBA" id="ARBA00004651"/>
    </source>
</evidence>
<dbReference type="GO" id="GO:0005886">
    <property type="term" value="C:plasma membrane"/>
    <property type="evidence" value="ECO:0007669"/>
    <property type="project" value="UniProtKB-SubCell"/>
</dbReference>
<dbReference type="Pfam" id="PF13491">
    <property type="entry name" value="FtsK_4TM"/>
    <property type="match status" value="1"/>
</dbReference>
<dbReference type="InterPro" id="IPR003593">
    <property type="entry name" value="AAA+_ATPase"/>
</dbReference>
<evidence type="ECO:0000256" key="8">
    <source>
        <dbReference type="ARBA" id="ARBA00022840"/>
    </source>
</evidence>
<evidence type="ECO:0000256" key="7">
    <source>
        <dbReference type="ARBA" id="ARBA00022829"/>
    </source>
</evidence>
<dbReference type="GO" id="GO:0003677">
    <property type="term" value="F:DNA binding"/>
    <property type="evidence" value="ECO:0007669"/>
    <property type="project" value="UniProtKB-KW"/>
</dbReference>
<feature type="region of interest" description="Disordered" evidence="16">
    <location>
        <begin position="243"/>
        <end position="318"/>
    </location>
</feature>
<dbReference type="CDD" id="cd01127">
    <property type="entry name" value="TrwB_TraG_TraD_VirD4"/>
    <property type="match status" value="1"/>
</dbReference>
<comment type="subcellular location">
    <subcellularLocation>
        <location evidence="1">Cell membrane</location>
        <topology evidence="1">Multi-pass membrane protein</topology>
    </subcellularLocation>
</comment>
<dbReference type="InterPro" id="IPR050206">
    <property type="entry name" value="FtsK/SpoIIIE/SftA"/>
</dbReference>
<sequence length="959" mass="105371">MPPIEKNTQLSTGAASKKRKSAKKTRAILLNALSKHQHEILGASIVLLSLLLLIAIIAYSPDDDSVIENVTLFEFFSEAGKLAVSRLRNPLGFFGAKLSGFLVQMVLGYPTVILVLVAGYWGWALFRQSSYEKAMSATVYAVLFATLVASLFGLTHFSFSQVMSGAIGRFVATVLTAALGSFGAWAILLASLAATLVLCIDLDVQKTADRLLCLFRDKAKEAQLRFKQWYQIRQMRRKAAQNATLQEKEDCAAPSSEPMHNAETNLNADTKPVSAPQVSSPSLQARPTSAAQTLSGTLTDAPAPKVTEARESAEDEEITTAETRLQNAIQPLSKSEKTVADALQDTVSQPNSDENGRQHAEATATLDSTKLEGQITQAEVQGFSPMTVRTTTNWAKAFAKETDAEIDAVLEEFLSQTASQADGESLVKADENSSVELEPEITIISPVKDAEADLDDRPREVETKEKFTYQFPSIDLLAEPEAEQDTVSLEELEENKRKLLEKLRIYKIEITRIEATVGPRVTLFELELAPDVKVSRIVALQDDLAMAMAARGIRIIAPIPGKNAVGVEIPNAKPRIVRIKSLLNSEKFKCSKFKLPVALGKTISNEIFIDDLTKMPHLLVAGATGSGKSVGINTILTSLLYFCSPEQVKFLLIDPKRVELFPYQRLKHHFLVKFRDLPEQIITDTSKAVYALKSVEKEMDLRYERLAKAGVRNLQAFNEKYPDEALPYIVVVIDELADMMITAGREVEEPIARLAQLARAVGIHLVVATQRPSVDVITGVIKANFPARIAYQVASKVDSRTILDTVGAEQLLGNGDMLYLPATQPKPIRLQNAFVSTEEVEALTEFIYSQKGVDLSYLLPAPDMKTVGKATGEFGDDDETGSNTERDKMFDEAARLVVRHQQGSVSLLQRRLKLGFGRAARIMDQLEEYGIVGPPDGSKPRQVLVQSEEELEALLAKLP</sequence>
<keyword evidence="4" id="KW-0132">Cell division</keyword>
<dbReference type="SMART" id="SM00843">
    <property type="entry name" value="Ftsk_gamma"/>
    <property type="match status" value="1"/>
</dbReference>
<evidence type="ECO:0000256" key="5">
    <source>
        <dbReference type="ARBA" id="ARBA00022692"/>
    </source>
</evidence>
<accession>A0A395M470</accession>
<organism evidence="19 20">
    <name type="scientific">Candidatus Thermochlorobacter aerophilus</name>
    <dbReference type="NCBI Taxonomy" id="1868324"/>
    <lineage>
        <taxon>Bacteria</taxon>
        <taxon>Pseudomonadati</taxon>
        <taxon>Chlorobiota</taxon>
        <taxon>Chlorobiia</taxon>
        <taxon>Chlorobiales</taxon>
        <taxon>Candidatus Thermochlorobacteriaceae</taxon>
        <taxon>Candidatus Thermochlorobacter</taxon>
    </lineage>
</organism>
<dbReference type="SUPFAM" id="SSF52540">
    <property type="entry name" value="P-loop containing nucleoside triphosphate hydrolases"/>
    <property type="match status" value="1"/>
</dbReference>
<dbReference type="Gene3D" id="1.10.10.10">
    <property type="entry name" value="Winged helix-like DNA-binding domain superfamily/Winged helix DNA-binding domain"/>
    <property type="match status" value="1"/>
</dbReference>
<name>A0A395M470_9BACT</name>
<dbReference type="PROSITE" id="PS50901">
    <property type="entry name" value="FTSK"/>
    <property type="match status" value="1"/>
</dbReference>
<feature type="transmembrane region" description="Helical" evidence="17">
    <location>
        <begin position="40"/>
        <end position="59"/>
    </location>
</feature>
<keyword evidence="6 14" id="KW-0547">Nucleotide-binding</keyword>
<dbReference type="SUPFAM" id="SSF46785">
    <property type="entry name" value="Winged helix' DNA-binding domain"/>
    <property type="match status" value="1"/>
</dbReference>
<evidence type="ECO:0000256" key="11">
    <source>
        <dbReference type="ARBA" id="ARBA00023136"/>
    </source>
</evidence>
<feature type="transmembrane region" description="Helical" evidence="17">
    <location>
        <begin position="171"/>
        <end position="200"/>
    </location>
</feature>